<dbReference type="Proteomes" id="UP000887565">
    <property type="component" value="Unplaced"/>
</dbReference>
<organism evidence="1 2">
    <name type="scientific">Romanomermis culicivorax</name>
    <name type="common">Nematode worm</name>
    <dbReference type="NCBI Taxonomy" id="13658"/>
    <lineage>
        <taxon>Eukaryota</taxon>
        <taxon>Metazoa</taxon>
        <taxon>Ecdysozoa</taxon>
        <taxon>Nematoda</taxon>
        <taxon>Enoplea</taxon>
        <taxon>Dorylaimia</taxon>
        <taxon>Mermithida</taxon>
        <taxon>Mermithoidea</taxon>
        <taxon>Mermithidae</taxon>
        <taxon>Romanomermis</taxon>
    </lineage>
</organism>
<protein>
    <submittedName>
        <fullName evidence="2">Uncharacterized protein</fullName>
    </submittedName>
</protein>
<keyword evidence="1" id="KW-1185">Reference proteome</keyword>
<reference evidence="2" key="1">
    <citation type="submission" date="2022-11" db="UniProtKB">
        <authorList>
            <consortium name="WormBaseParasite"/>
        </authorList>
    </citation>
    <scope>IDENTIFICATION</scope>
</reference>
<evidence type="ECO:0000313" key="1">
    <source>
        <dbReference type="Proteomes" id="UP000887565"/>
    </source>
</evidence>
<name>A0A915HI78_ROMCU</name>
<accession>A0A915HI78</accession>
<evidence type="ECO:0000313" key="2">
    <source>
        <dbReference type="WBParaSite" id="nRc.2.0.1.t01712-RA"/>
    </source>
</evidence>
<proteinExistence type="predicted"/>
<sequence>MLQLNDTCLSESSTYTYKLFQIEFAHPVQSAMCYSRPLSTVGQSLQSANRYSRSDGTVGHTVYNAKTRTANWAHAVQLP</sequence>
<dbReference type="WBParaSite" id="nRc.2.0.1.t01712-RA">
    <property type="protein sequence ID" value="nRc.2.0.1.t01712-RA"/>
    <property type="gene ID" value="nRc.2.0.1.g01712"/>
</dbReference>
<dbReference type="AlphaFoldDB" id="A0A915HI78"/>